<dbReference type="InterPro" id="IPR001610">
    <property type="entry name" value="PAC"/>
</dbReference>
<dbReference type="InterPro" id="IPR029787">
    <property type="entry name" value="Nucleotide_cyclase"/>
</dbReference>
<dbReference type="SMART" id="SM00091">
    <property type="entry name" value="PAS"/>
    <property type="match status" value="2"/>
</dbReference>
<evidence type="ECO:0000256" key="2">
    <source>
        <dbReference type="ARBA" id="ARBA00034247"/>
    </source>
</evidence>
<dbReference type="EC" id="2.7.7.65" evidence="1"/>
<dbReference type="EMBL" id="JABBFW010000007">
    <property type="protein sequence ID" value="NML15784.1"/>
    <property type="molecule type" value="Genomic_DNA"/>
</dbReference>
<protein>
    <recommendedName>
        <fullName evidence="1">diguanylate cyclase</fullName>
        <ecNumber evidence="1">2.7.7.65</ecNumber>
    </recommendedName>
</protein>
<proteinExistence type="predicted"/>
<dbReference type="CDD" id="cd12915">
    <property type="entry name" value="PDC2_DGC_like"/>
    <property type="match status" value="1"/>
</dbReference>
<dbReference type="InterPro" id="IPR043128">
    <property type="entry name" value="Rev_trsase/Diguanyl_cyclase"/>
</dbReference>
<evidence type="ECO:0000313" key="6">
    <source>
        <dbReference type="EMBL" id="NML15784.1"/>
    </source>
</evidence>
<dbReference type="CDD" id="cd12914">
    <property type="entry name" value="PDC1_DGC_like"/>
    <property type="match status" value="1"/>
</dbReference>
<dbReference type="InterPro" id="IPR035965">
    <property type="entry name" value="PAS-like_dom_sf"/>
</dbReference>
<dbReference type="InterPro" id="IPR050469">
    <property type="entry name" value="Diguanylate_Cyclase"/>
</dbReference>
<dbReference type="InterPro" id="IPR000014">
    <property type="entry name" value="PAS"/>
</dbReference>
<feature type="transmembrane region" description="Helical" evidence="3">
    <location>
        <begin position="74"/>
        <end position="96"/>
    </location>
</feature>
<accession>A0A848F896</accession>
<dbReference type="Pfam" id="PF00990">
    <property type="entry name" value="GGDEF"/>
    <property type="match status" value="1"/>
</dbReference>
<dbReference type="PROSITE" id="PS50887">
    <property type="entry name" value="GGDEF"/>
    <property type="match status" value="1"/>
</dbReference>
<dbReference type="Gene3D" id="3.30.450.20">
    <property type="entry name" value="PAS domain"/>
    <property type="match status" value="4"/>
</dbReference>
<evidence type="ECO:0000256" key="1">
    <source>
        <dbReference type="ARBA" id="ARBA00012528"/>
    </source>
</evidence>
<sequence>MSVCRAIERGARVCALLVGVCGALALALLLSGHERALALGLPGSPLMKLGSALGFTFAGLAVAGMGLRSRARRLARAAAAALALLALLSLAIGLGWPGQSLAARAAPASLALTFVLVSVAALRFDPAAGRGLRSAVVACVTASALSAGVLAFYAAWWWHAGERLLLVTLAPQSAVLQALLALAVSALCLAATPPGFFRRHAALLSVAGTMTAALVGAWGLVMATTSASMSREVAQRTQSVVQTLVEHLHRSLDPADLILRQVALRIRDVGVERFARSRLEWAELAATAAALEQVDAILVLDREGRVASFSGRFPAVLPGNYAYRDYFLAHRRGETVYLGPLIRTAMGGPAFTYSRRIEDRDGAFAGVVVATLAPAYFRAFYRALDLGPDGAVGLFRTDQRTLVREPMPEPLEMVDMSRYALFSKHVPARDNGTFVGLSPFDQGERFIAYRVSGSLPVVVTASVGAAPLAAEFAGEFFASAMLLTLAVVVLANGTAQQLRAVARDHAQQRALQEREQHIREIAATVPGMLYQWYARRDGGSGFYYLSPRVQELFGQGPQAYERDWTAMVDARDRPEVRESVARAVAAQAPWQHEYRIAHASGQVRWVRAMSRPVRCTAREIVYTGFVIDVTEERRAQEALSDNERRYQTLIEGSLQGILVQKVHDGFKALFANEVAARMFGYANAAQLLEQPDLRHLLPEGVQAELRQGWQQLCEGTVESVHQRFAALRRDGTPFWMEMLGRRIDWRGDAALQLTIMDVTEQQRLEAELKRQASIDSLTSLLTRRQFNLQAEQELRRCRRSLQPLTALMIDIDHFKRVNDTHGHQGGDAVLVRVAEIVRGVLRGSDLAARFGGEEFVALLVGSDEAEAVGVAQRLREALHRESVPHKGREIRVTASFGISAWQPHEDSLEPALGRADEALYAAKAAGRDRVLVYGAAQAGAATAASPL</sequence>
<dbReference type="NCBIfam" id="TIGR00254">
    <property type="entry name" value="GGDEF"/>
    <property type="match status" value="1"/>
</dbReference>
<dbReference type="InterPro" id="IPR054327">
    <property type="entry name" value="His-kinase-like_sensor"/>
</dbReference>
<keyword evidence="3" id="KW-0812">Transmembrane</keyword>
<dbReference type="Pfam" id="PF13426">
    <property type="entry name" value="PAS_9"/>
    <property type="match status" value="1"/>
</dbReference>
<feature type="transmembrane region" description="Helical" evidence="3">
    <location>
        <begin position="102"/>
        <end position="122"/>
    </location>
</feature>
<evidence type="ECO:0000256" key="3">
    <source>
        <dbReference type="SAM" id="Phobius"/>
    </source>
</evidence>
<dbReference type="CDD" id="cd01949">
    <property type="entry name" value="GGDEF"/>
    <property type="match status" value="1"/>
</dbReference>
<dbReference type="AlphaFoldDB" id="A0A848F896"/>
<dbReference type="CDD" id="cd00130">
    <property type="entry name" value="PAS"/>
    <property type="match status" value="2"/>
</dbReference>
<dbReference type="InterPro" id="IPR000160">
    <property type="entry name" value="GGDEF_dom"/>
</dbReference>
<feature type="transmembrane region" description="Helical" evidence="3">
    <location>
        <begin position="164"/>
        <end position="189"/>
    </location>
</feature>
<organism evidence="6 7">
    <name type="scientific">Azohydromonas caseinilytica</name>
    <dbReference type="NCBI Taxonomy" id="2728836"/>
    <lineage>
        <taxon>Bacteria</taxon>
        <taxon>Pseudomonadati</taxon>
        <taxon>Pseudomonadota</taxon>
        <taxon>Betaproteobacteria</taxon>
        <taxon>Burkholderiales</taxon>
        <taxon>Sphaerotilaceae</taxon>
        <taxon>Azohydromonas</taxon>
    </lineage>
</organism>
<gene>
    <name evidence="6" type="ORF">HHL10_12460</name>
</gene>
<feature type="domain" description="PAC" evidence="4">
    <location>
        <begin position="718"/>
        <end position="770"/>
    </location>
</feature>
<feature type="transmembrane region" description="Helical" evidence="3">
    <location>
        <begin position="201"/>
        <end position="221"/>
    </location>
</feature>
<dbReference type="Gene3D" id="3.30.70.270">
    <property type="match status" value="1"/>
</dbReference>
<dbReference type="SMART" id="SM00267">
    <property type="entry name" value="GGDEF"/>
    <property type="match status" value="1"/>
</dbReference>
<dbReference type="InterPro" id="IPR000700">
    <property type="entry name" value="PAS-assoc_C"/>
</dbReference>
<feature type="domain" description="GGDEF" evidence="5">
    <location>
        <begin position="802"/>
        <end position="935"/>
    </location>
</feature>
<dbReference type="InterPro" id="IPR013655">
    <property type="entry name" value="PAS_fold_3"/>
</dbReference>
<dbReference type="SUPFAM" id="SSF55785">
    <property type="entry name" value="PYP-like sensor domain (PAS domain)"/>
    <property type="match status" value="2"/>
</dbReference>
<evidence type="ECO:0000259" key="4">
    <source>
        <dbReference type="PROSITE" id="PS50113"/>
    </source>
</evidence>
<feature type="transmembrane region" description="Helical" evidence="3">
    <location>
        <begin position="134"/>
        <end position="158"/>
    </location>
</feature>
<dbReference type="Proteomes" id="UP000574067">
    <property type="component" value="Unassembled WGS sequence"/>
</dbReference>
<feature type="domain" description="PAC" evidence="4">
    <location>
        <begin position="590"/>
        <end position="641"/>
    </location>
</feature>
<dbReference type="Pfam" id="PF22588">
    <property type="entry name" value="dCache_1_like"/>
    <property type="match status" value="1"/>
</dbReference>
<dbReference type="SMART" id="SM00086">
    <property type="entry name" value="PAC"/>
    <property type="match status" value="2"/>
</dbReference>
<dbReference type="FunFam" id="3.30.70.270:FF:000001">
    <property type="entry name" value="Diguanylate cyclase domain protein"/>
    <property type="match status" value="1"/>
</dbReference>
<dbReference type="RefSeq" id="WP_169160686.1">
    <property type="nucleotide sequence ID" value="NZ_JABBFW010000007.1"/>
</dbReference>
<comment type="caution">
    <text evidence="6">The sequence shown here is derived from an EMBL/GenBank/DDBJ whole genome shotgun (WGS) entry which is preliminary data.</text>
</comment>
<keyword evidence="3" id="KW-1133">Transmembrane helix</keyword>
<name>A0A848F896_9BURK</name>
<dbReference type="PANTHER" id="PTHR45138:SF9">
    <property type="entry name" value="DIGUANYLATE CYCLASE DGCM-RELATED"/>
    <property type="match status" value="1"/>
</dbReference>
<keyword evidence="3" id="KW-0472">Membrane</keyword>
<dbReference type="GO" id="GO:0052621">
    <property type="term" value="F:diguanylate cyclase activity"/>
    <property type="evidence" value="ECO:0007669"/>
    <property type="project" value="UniProtKB-EC"/>
</dbReference>
<comment type="catalytic activity">
    <reaction evidence="2">
        <text>2 GTP = 3',3'-c-di-GMP + 2 diphosphate</text>
        <dbReference type="Rhea" id="RHEA:24898"/>
        <dbReference type="ChEBI" id="CHEBI:33019"/>
        <dbReference type="ChEBI" id="CHEBI:37565"/>
        <dbReference type="ChEBI" id="CHEBI:58805"/>
        <dbReference type="EC" id="2.7.7.65"/>
    </reaction>
</comment>
<feature type="transmembrane region" description="Helical" evidence="3">
    <location>
        <begin position="46"/>
        <end position="67"/>
    </location>
</feature>
<dbReference type="NCBIfam" id="TIGR00229">
    <property type="entry name" value="sensory_box"/>
    <property type="match status" value="2"/>
</dbReference>
<dbReference type="PANTHER" id="PTHR45138">
    <property type="entry name" value="REGULATORY COMPONENTS OF SENSORY TRANSDUCTION SYSTEM"/>
    <property type="match status" value="1"/>
</dbReference>
<dbReference type="SUPFAM" id="SSF55073">
    <property type="entry name" value="Nucleotide cyclase"/>
    <property type="match status" value="1"/>
</dbReference>
<dbReference type="Pfam" id="PF08447">
    <property type="entry name" value="PAS_3"/>
    <property type="match status" value="1"/>
</dbReference>
<dbReference type="PROSITE" id="PS50113">
    <property type="entry name" value="PAC"/>
    <property type="match status" value="2"/>
</dbReference>
<keyword evidence="7" id="KW-1185">Reference proteome</keyword>
<evidence type="ECO:0000259" key="5">
    <source>
        <dbReference type="PROSITE" id="PS50887"/>
    </source>
</evidence>
<evidence type="ECO:0000313" key="7">
    <source>
        <dbReference type="Proteomes" id="UP000574067"/>
    </source>
</evidence>
<reference evidence="6 7" key="1">
    <citation type="submission" date="2020-04" db="EMBL/GenBank/DDBJ databases">
        <title>Azohydromonas sp. isolated from soil.</title>
        <authorList>
            <person name="Dahal R.H."/>
        </authorList>
    </citation>
    <scope>NUCLEOTIDE SEQUENCE [LARGE SCALE GENOMIC DNA]</scope>
    <source>
        <strain evidence="6 7">G-1-1-14</strain>
    </source>
</reference>